<name>A0ABT8W1Z9_9GAMM</name>
<feature type="transmembrane region" description="Helical" evidence="1">
    <location>
        <begin position="55"/>
        <end position="76"/>
    </location>
</feature>
<feature type="transmembrane region" description="Helical" evidence="1">
    <location>
        <begin position="12"/>
        <end position="35"/>
    </location>
</feature>
<sequence>MNTNRRKRRQATLWLGLTLAAMVVIAMVLTFATDIGQVLVQLKDFLLKPNAATEWYLVALIFLPLLGVPLSMFCIMAGVKFGFTWGMAVIGAAMFGQMLICYAAMHSYIKPVVKRFLDQRGYNTPRLGKSSQVNWAIALVAVPVLPYMVKNVLLASGTLPLRTYMLINWPLQMLQAVPYVMFSGAVKSQNATLMWVAIGIFLVFWIGARKLQKRHKNRTHASDQAPPKY</sequence>
<evidence type="ECO:0000313" key="2">
    <source>
        <dbReference type="EMBL" id="MDO3722281.1"/>
    </source>
</evidence>
<feature type="transmembrane region" description="Helical" evidence="1">
    <location>
        <begin position="83"/>
        <end position="105"/>
    </location>
</feature>
<proteinExistence type="predicted"/>
<organism evidence="2 3">
    <name type="scientific">Marinobacter suaedae</name>
    <dbReference type="NCBI Taxonomy" id="3057675"/>
    <lineage>
        <taxon>Bacteria</taxon>
        <taxon>Pseudomonadati</taxon>
        <taxon>Pseudomonadota</taxon>
        <taxon>Gammaproteobacteria</taxon>
        <taxon>Pseudomonadales</taxon>
        <taxon>Marinobacteraceae</taxon>
        <taxon>Marinobacter</taxon>
    </lineage>
</organism>
<reference evidence="2" key="1">
    <citation type="submission" date="2023-07" db="EMBL/GenBank/DDBJ databases">
        <title>Marinobacter sp. chi1 genome sequencing and assembly.</title>
        <authorList>
            <person name="Park S."/>
        </authorList>
    </citation>
    <scope>NUCLEOTIDE SEQUENCE</scope>
    <source>
        <strain evidence="2">Chi1</strain>
    </source>
</reference>
<keyword evidence="1" id="KW-0472">Membrane</keyword>
<evidence type="ECO:0008006" key="4">
    <source>
        <dbReference type="Google" id="ProtNLM"/>
    </source>
</evidence>
<comment type="caution">
    <text evidence="2">The sequence shown here is derived from an EMBL/GenBank/DDBJ whole genome shotgun (WGS) entry which is preliminary data.</text>
</comment>
<feature type="transmembrane region" description="Helical" evidence="1">
    <location>
        <begin position="166"/>
        <end position="186"/>
    </location>
</feature>
<feature type="transmembrane region" description="Helical" evidence="1">
    <location>
        <begin position="135"/>
        <end position="154"/>
    </location>
</feature>
<keyword evidence="1" id="KW-1133">Transmembrane helix</keyword>
<dbReference type="Proteomes" id="UP001168640">
    <property type="component" value="Unassembled WGS sequence"/>
</dbReference>
<gene>
    <name evidence="2" type="ORF">QVZ43_11155</name>
</gene>
<evidence type="ECO:0000313" key="3">
    <source>
        <dbReference type="Proteomes" id="UP001168640"/>
    </source>
</evidence>
<evidence type="ECO:0000256" key="1">
    <source>
        <dbReference type="SAM" id="Phobius"/>
    </source>
</evidence>
<accession>A0ABT8W1Z9</accession>
<feature type="transmembrane region" description="Helical" evidence="1">
    <location>
        <begin position="192"/>
        <end position="208"/>
    </location>
</feature>
<protein>
    <recommendedName>
        <fullName evidence="4">TVP38/TMEM64 family membrane protein</fullName>
    </recommendedName>
</protein>
<dbReference type="EMBL" id="JAUMIS010000002">
    <property type="protein sequence ID" value="MDO3722281.1"/>
    <property type="molecule type" value="Genomic_DNA"/>
</dbReference>
<keyword evidence="1" id="KW-0812">Transmembrane</keyword>
<dbReference type="RefSeq" id="WP_302909998.1">
    <property type="nucleotide sequence ID" value="NZ_JAUMIS010000002.1"/>
</dbReference>
<keyword evidence="3" id="KW-1185">Reference proteome</keyword>